<sequence>MIITEKNGPNDMNVVIEKREYGEDSKCLIETKRNINISSTENKEAVVNLLNDLV</sequence>
<organism evidence="1 2">
    <name type="scientific">Candidatus Sarcina troglodytae</name>
    <dbReference type="NCBI Taxonomy" id="2726954"/>
    <lineage>
        <taxon>Bacteria</taxon>
        <taxon>Bacillati</taxon>
        <taxon>Bacillota</taxon>
        <taxon>Clostridia</taxon>
        <taxon>Eubacteriales</taxon>
        <taxon>Clostridiaceae</taxon>
        <taxon>Sarcina</taxon>
    </lineage>
</organism>
<keyword evidence="2" id="KW-1185">Reference proteome</keyword>
<accession>A0ACD1BH17</accession>
<geneLocation type="plasmid" evidence="1 2">
    <name>p5</name>
</geneLocation>
<protein>
    <submittedName>
        <fullName evidence="1">Uncharacterized protein</fullName>
    </submittedName>
</protein>
<proteinExistence type="predicted"/>
<reference evidence="1" key="1">
    <citation type="submission" date="2020-04" db="EMBL/GenBank/DDBJ databases">
        <title>A novel bacterium ('Candidatus Sarcina troglodytae' sp. nov.) linked to a protracted, uniformly lethal epizootic among sanctuary western chimpanzees (Pan troglodytes verus) in Sierra Leone.</title>
        <authorList>
            <person name="Owens L.A."/>
            <person name="Colitti B."/>
            <person name="Hirji I."/>
            <person name="Pizaro A."/>
            <person name="Jaffe J.E."/>
            <person name="Moittie S."/>
            <person name="Bishop-Lilly K.A."/>
            <person name="Estrella L.A."/>
            <person name="Voegtly L.J."/>
            <person name="Kuhn J.H."/>
            <person name="Suen G."/>
            <person name="Deblois C.L."/>
            <person name="Dunn C."/>
            <person name="Juan-Salles C."/>
            <person name="Goldberg T.L."/>
        </authorList>
    </citation>
    <scope>NUCLEOTIDE SEQUENCE</scope>
    <source>
        <strain evidence="1">JB2</strain>
    </source>
</reference>
<name>A0ACD1BH17_9CLOT</name>
<keyword evidence="1" id="KW-0614">Plasmid</keyword>
<dbReference type="Proteomes" id="UP000594603">
    <property type="component" value="Plasmid p5"/>
</dbReference>
<evidence type="ECO:0000313" key="1">
    <source>
        <dbReference type="EMBL" id="QPJ86730.1"/>
    </source>
</evidence>
<evidence type="ECO:0000313" key="2">
    <source>
        <dbReference type="Proteomes" id="UP000594603"/>
    </source>
</evidence>
<dbReference type="EMBL" id="CP051759">
    <property type="protein sequence ID" value="QPJ86730.1"/>
    <property type="molecule type" value="Genomic_DNA"/>
</dbReference>
<gene>
    <name evidence="1" type="ORF">HH195_12215</name>
</gene>